<feature type="non-terminal residue" evidence="1">
    <location>
        <position position="1"/>
    </location>
</feature>
<organism evidence="1 2">
    <name type="scientific">Tolypocladium ophioglossoides (strain CBS 100239)</name>
    <name type="common">Snaketongue truffleclub</name>
    <name type="synonym">Elaphocordyceps ophioglossoides</name>
    <dbReference type="NCBI Taxonomy" id="1163406"/>
    <lineage>
        <taxon>Eukaryota</taxon>
        <taxon>Fungi</taxon>
        <taxon>Dikarya</taxon>
        <taxon>Ascomycota</taxon>
        <taxon>Pezizomycotina</taxon>
        <taxon>Sordariomycetes</taxon>
        <taxon>Hypocreomycetidae</taxon>
        <taxon>Hypocreales</taxon>
        <taxon>Ophiocordycipitaceae</taxon>
        <taxon>Tolypocladium</taxon>
    </lineage>
</organism>
<protein>
    <submittedName>
        <fullName evidence="1">Uncharacterized protein</fullName>
    </submittedName>
</protein>
<proteinExistence type="predicted"/>
<name>A0A0L0NFF0_TOLOC</name>
<dbReference type="Proteomes" id="UP000036947">
    <property type="component" value="Unassembled WGS sequence"/>
</dbReference>
<reference evidence="1 2" key="1">
    <citation type="journal article" date="2015" name="BMC Genomics">
        <title>The genome of the truffle-parasite Tolypocladium ophioglossoides and the evolution of antifungal peptaibiotics.</title>
        <authorList>
            <person name="Quandt C.A."/>
            <person name="Bushley K.E."/>
            <person name="Spatafora J.W."/>
        </authorList>
    </citation>
    <scope>NUCLEOTIDE SEQUENCE [LARGE SCALE GENOMIC DNA]</scope>
    <source>
        <strain evidence="1 2">CBS 100239</strain>
    </source>
</reference>
<dbReference type="OrthoDB" id="3552888at2759"/>
<dbReference type="PANTHER" id="PTHR35605">
    <property type="entry name" value="ECP2 EFFECTOR PROTEIN DOMAIN-CONTAINING PROTEIN-RELATED"/>
    <property type="match status" value="1"/>
</dbReference>
<dbReference type="PANTHER" id="PTHR35605:SF1">
    <property type="entry name" value="ECP2 EFFECTOR PROTEIN DOMAIN-CONTAINING PROTEIN-RELATED"/>
    <property type="match status" value="1"/>
</dbReference>
<accession>A0A0L0NFF0</accession>
<gene>
    <name evidence="1" type="ORF">TOPH_02897</name>
</gene>
<evidence type="ECO:0000313" key="1">
    <source>
        <dbReference type="EMBL" id="KND92744.1"/>
    </source>
</evidence>
<dbReference type="STRING" id="1163406.A0A0L0NFF0"/>
<dbReference type="EMBL" id="LFRF01000005">
    <property type="protein sequence ID" value="KND92744.1"/>
    <property type="molecule type" value="Genomic_DNA"/>
</dbReference>
<sequence length="263" mass="30051">AFGFTTPHGYNNTFYPSWEVDVRPGETVILNGTVEEVHAELRRLNPDWDSQFAPNHTKRQSYDDDNTLDNYWEFGPNPKYYCGLWPPGDRDRWRPILFQAFWYLYYVKGQPVNGPGPSSCGQISCSWNTAVWWCSDAFGLDSPLPGYGVDILHWQLEVFPEKPHMNFSGTIQQIAAQINKVNPEWYATYIENVSDEASHDKRGFFQTNCGSGPNDWDEAADMIADGAQTIWNFCQDSSRTYVLGQAFAEGNWNVIVRADTDNC</sequence>
<comment type="caution">
    <text evidence="1">The sequence shown here is derived from an EMBL/GenBank/DDBJ whole genome shotgun (WGS) entry which is preliminary data.</text>
</comment>
<evidence type="ECO:0000313" key="2">
    <source>
        <dbReference type="Proteomes" id="UP000036947"/>
    </source>
</evidence>
<keyword evidence="2" id="KW-1185">Reference proteome</keyword>
<dbReference type="AlphaFoldDB" id="A0A0L0NFF0"/>